<evidence type="ECO:0000259" key="8">
    <source>
        <dbReference type="Pfam" id="PF00999"/>
    </source>
</evidence>
<evidence type="ECO:0000256" key="1">
    <source>
        <dbReference type="ARBA" id="ARBA00004141"/>
    </source>
</evidence>
<proteinExistence type="predicted"/>
<evidence type="ECO:0000256" key="3">
    <source>
        <dbReference type="ARBA" id="ARBA00022692"/>
    </source>
</evidence>
<feature type="transmembrane region" description="Helical" evidence="7">
    <location>
        <begin position="91"/>
        <end position="110"/>
    </location>
</feature>
<dbReference type="InterPro" id="IPR038770">
    <property type="entry name" value="Na+/solute_symporter_sf"/>
</dbReference>
<feature type="transmembrane region" description="Helical" evidence="7">
    <location>
        <begin position="372"/>
        <end position="396"/>
    </location>
</feature>
<feature type="transmembrane region" description="Helical" evidence="7">
    <location>
        <begin position="58"/>
        <end position="79"/>
    </location>
</feature>
<protein>
    <submittedName>
        <fullName evidence="9">Sodium/hydrogen exchanger</fullName>
    </submittedName>
</protein>
<name>A0A066WWP6_9FLAO</name>
<keyword evidence="2" id="KW-0813">Transport</keyword>
<reference evidence="9 10" key="1">
    <citation type="submission" date="2014-05" db="EMBL/GenBank/DDBJ databases">
        <title>Genome Sequence of Flavobacterium sp. EM1321.</title>
        <authorList>
            <person name="Shin S.-K."/>
            <person name="Yi H."/>
        </authorList>
    </citation>
    <scope>NUCLEOTIDE SEQUENCE [LARGE SCALE GENOMIC DNA]</scope>
    <source>
        <strain evidence="9 10">EM1321</strain>
    </source>
</reference>
<keyword evidence="5" id="KW-0406">Ion transport</keyword>
<feature type="transmembrane region" description="Helical" evidence="7">
    <location>
        <begin position="192"/>
        <end position="213"/>
    </location>
</feature>
<evidence type="ECO:0000313" key="10">
    <source>
        <dbReference type="Proteomes" id="UP000027064"/>
    </source>
</evidence>
<feature type="transmembrane region" description="Helical" evidence="7">
    <location>
        <begin position="7"/>
        <end position="25"/>
    </location>
</feature>
<keyword evidence="10" id="KW-1185">Reference proteome</keyword>
<dbReference type="AlphaFoldDB" id="A0A066WWP6"/>
<evidence type="ECO:0000256" key="7">
    <source>
        <dbReference type="SAM" id="Phobius"/>
    </source>
</evidence>
<feature type="transmembrane region" description="Helical" evidence="7">
    <location>
        <begin position="346"/>
        <end position="365"/>
    </location>
</feature>
<dbReference type="GO" id="GO:0016020">
    <property type="term" value="C:membrane"/>
    <property type="evidence" value="ECO:0007669"/>
    <property type="project" value="UniProtKB-SubCell"/>
</dbReference>
<dbReference type="eggNOG" id="COG0475">
    <property type="taxonomic scope" value="Bacteria"/>
</dbReference>
<keyword evidence="3 7" id="KW-0812">Transmembrane</keyword>
<keyword evidence="6 7" id="KW-0472">Membrane</keyword>
<feature type="transmembrane region" description="Helical" evidence="7">
    <location>
        <begin position="296"/>
        <end position="326"/>
    </location>
</feature>
<dbReference type="InterPro" id="IPR050794">
    <property type="entry name" value="CPA2_transporter"/>
</dbReference>
<dbReference type="PANTHER" id="PTHR32468:SF0">
    <property type="entry name" value="K(+)_H(+) ANTIPORTER 1"/>
    <property type="match status" value="1"/>
</dbReference>
<feature type="transmembrane region" description="Helical" evidence="7">
    <location>
        <begin position="254"/>
        <end position="275"/>
    </location>
</feature>
<accession>A0A066WWP6</accession>
<dbReference type="InterPro" id="IPR006153">
    <property type="entry name" value="Cation/H_exchanger_TM"/>
</dbReference>
<keyword evidence="4 7" id="KW-1133">Transmembrane helix</keyword>
<comment type="caution">
    <text evidence="9">The sequence shown here is derived from an EMBL/GenBank/DDBJ whole genome shotgun (WGS) entry which is preliminary data.</text>
</comment>
<evidence type="ECO:0000313" key="9">
    <source>
        <dbReference type="EMBL" id="KDN55095.1"/>
    </source>
</evidence>
<organism evidence="9 10">
    <name type="scientific">Flavobacterium seoulense</name>
    <dbReference type="NCBI Taxonomy" id="1492738"/>
    <lineage>
        <taxon>Bacteria</taxon>
        <taxon>Pseudomonadati</taxon>
        <taxon>Bacteroidota</taxon>
        <taxon>Flavobacteriia</taxon>
        <taxon>Flavobacteriales</taxon>
        <taxon>Flavobacteriaceae</taxon>
        <taxon>Flavobacterium</taxon>
    </lineage>
</organism>
<gene>
    <name evidence="9" type="ORF">FEM21_16860</name>
</gene>
<feature type="transmembrane region" description="Helical" evidence="7">
    <location>
        <begin position="122"/>
        <end position="145"/>
    </location>
</feature>
<dbReference type="PATRIC" id="fig|1492738.3.peg.1674"/>
<dbReference type="Pfam" id="PF00999">
    <property type="entry name" value="Na_H_Exchanger"/>
    <property type="match status" value="1"/>
</dbReference>
<dbReference type="GO" id="GO:0015297">
    <property type="term" value="F:antiporter activity"/>
    <property type="evidence" value="ECO:0007669"/>
    <property type="project" value="InterPro"/>
</dbReference>
<comment type="subcellular location">
    <subcellularLocation>
        <location evidence="1">Membrane</location>
        <topology evidence="1">Multi-pass membrane protein</topology>
    </subcellularLocation>
</comment>
<dbReference type="OrthoDB" id="9793589at2"/>
<evidence type="ECO:0000256" key="2">
    <source>
        <dbReference type="ARBA" id="ARBA00022448"/>
    </source>
</evidence>
<feature type="transmembrane region" description="Helical" evidence="7">
    <location>
        <begin position="225"/>
        <end position="248"/>
    </location>
</feature>
<dbReference type="GO" id="GO:1902600">
    <property type="term" value="P:proton transmembrane transport"/>
    <property type="evidence" value="ECO:0007669"/>
    <property type="project" value="InterPro"/>
</dbReference>
<dbReference type="STRING" id="1492738.FEM21_16860"/>
<feature type="domain" description="Cation/H+ exchanger transmembrane" evidence="8">
    <location>
        <begin position="74"/>
        <end position="456"/>
    </location>
</feature>
<sequence>MNNIKNSLFYITVIGGFTALIYWLISIGPSLEVGRGIVPKKIESNHWNDFLHSMIENLQHPLAILLAQIVTIILVARLFGWLFRKIGQPSVIGEMIAGIVLGPSLVGMYFPEFSELLFPDESLGNLQFLSQIGLIFFMFVIGMELDLKVLKNKANDAVVISHASIVIPFALGLTLAYFIYPIFAPMGVEFSSFGMFIGIAMSITAFPVLARIVQEREMQKTKLGTIVITCAAADDITAWCILAVVIAIVKAGSFTSSLYVIGLAILYVIIMLKIVRPFLKRVGDLNSTRESLNKPVVAIFFITLLISAYASELIGIHALFGAFLAGAIMPENNKFRNIFIEKVEDVAIIVLLPLFFVFTGLRTQIGLINDPYLWKITAIIIAVAVVGKFFGSAFAAKFVGQSWKDSLAIGALMNTRGLMELVVLNIGYDLGVLSTEIFTMMVIMALVTTFMTGPALDFIDFIFKNKATIIPEEISNKSKYKILFSFSSPEKGKKLLKIANGLVKKQADSSIIAAMHCSLSTEIHSFDVKDYERKMLAPIIKESQALNQEVVSVFKVTNDIDTDIIDTANQGEYDLLLVGLGQSIFDGTLLGKILGFTTQIVNPDRLIDKFTGKEGLFENSPFDESTRHIIAKSKMPVGIFIDKDLEEIDRVFIPVFKKEDIFLMDYAKKLINNNGSQITVLDAVGEVKNTRDIQETIRSIEQIAPNHIMIMHDRAINKEFLENQNLMIISLESWKHILDAADTDWLVDISSVLIIKP</sequence>
<evidence type="ECO:0000256" key="6">
    <source>
        <dbReference type="ARBA" id="ARBA00023136"/>
    </source>
</evidence>
<dbReference type="Proteomes" id="UP000027064">
    <property type="component" value="Unassembled WGS sequence"/>
</dbReference>
<dbReference type="Gene3D" id="1.20.1530.20">
    <property type="match status" value="1"/>
</dbReference>
<dbReference type="RefSeq" id="WP_035659476.1">
    <property type="nucleotide sequence ID" value="NZ_JNCA01000016.1"/>
</dbReference>
<evidence type="ECO:0000256" key="5">
    <source>
        <dbReference type="ARBA" id="ARBA00023065"/>
    </source>
</evidence>
<dbReference type="PANTHER" id="PTHR32468">
    <property type="entry name" value="CATION/H + ANTIPORTER"/>
    <property type="match status" value="1"/>
</dbReference>
<evidence type="ECO:0000256" key="4">
    <source>
        <dbReference type="ARBA" id="ARBA00022989"/>
    </source>
</evidence>
<dbReference type="EMBL" id="JNCA01000016">
    <property type="protein sequence ID" value="KDN55095.1"/>
    <property type="molecule type" value="Genomic_DNA"/>
</dbReference>
<feature type="transmembrane region" description="Helical" evidence="7">
    <location>
        <begin position="157"/>
        <end position="180"/>
    </location>
</feature>